<feature type="chain" id="PRO_5009582549" description="Lipoprotein" evidence="1">
    <location>
        <begin position="26"/>
        <end position="214"/>
    </location>
</feature>
<protein>
    <recommendedName>
        <fullName evidence="4">Lipoprotein</fullName>
    </recommendedName>
</protein>
<feature type="signal peptide" evidence="1">
    <location>
        <begin position="1"/>
        <end position="25"/>
    </location>
</feature>
<organism evidence="2 3">
    <name type="scientific">Candidatus Lloydbacteria bacterium RIFCSPHIGHO2_02_FULL_54_17</name>
    <dbReference type="NCBI Taxonomy" id="1798664"/>
    <lineage>
        <taxon>Bacteria</taxon>
        <taxon>Candidatus Lloydiibacteriota</taxon>
    </lineage>
</organism>
<dbReference type="AlphaFoldDB" id="A0A1G2DEZ7"/>
<name>A0A1G2DEZ7_9BACT</name>
<comment type="caution">
    <text evidence="2">The sequence shown here is derived from an EMBL/GenBank/DDBJ whole genome shotgun (WGS) entry which is preliminary data.</text>
</comment>
<sequence>MFRGFLIATALFAVFFLSTCTTINGGITEFDKDDPEYQSVAGMIQDPEFRQGNLPVRTLRVAVIANEWVGDDFVLATFRDASESFERQVGIRFEVTLFKGPKWETRSFAYIHGALREFRVEHPEYDLVFGVSLAYDNDERPCLFGSCYVGMIDDGRNIALLTLSPQIILHETGHAFLGIWHSPYGVMKPIPEGEYFSVANRRRILRNKWDDFRY</sequence>
<dbReference type="Proteomes" id="UP000178636">
    <property type="component" value="Unassembled WGS sequence"/>
</dbReference>
<proteinExistence type="predicted"/>
<keyword evidence="1" id="KW-0732">Signal</keyword>
<accession>A0A1G2DEZ7</accession>
<evidence type="ECO:0000313" key="3">
    <source>
        <dbReference type="Proteomes" id="UP000178636"/>
    </source>
</evidence>
<evidence type="ECO:0008006" key="4">
    <source>
        <dbReference type="Google" id="ProtNLM"/>
    </source>
</evidence>
<dbReference type="EMBL" id="MHLO01000023">
    <property type="protein sequence ID" value="OGZ12146.1"/>
    <property type="molecule type" value="Genomic_DNA"/>
</dbReference>
<dbReference type="STRING" id="1798664.A3C93_00625"/>
<evidence type="ECO:0000256" key="1">
    <source>
        <dbReference type="SAM" id="SignalP"/>
    </source>
</evidence>
<evidence type="ECO:0000313" key="2">
    <source>
        <dbReference type="EMBL" id="OGZ12146.1"/>
    </source>
</evidence>
<gene>
    <name evidence="2" type="ORF">A3C93_00625</name>
</gene>
<reference evidence="2 3" key="1">
    <citation type="journal article" date="2016" name="Nat. Commun.">
        <title>Thousands of microbial genomes shed light on interconnected biogeochemical processes in an aquifer system.</title>
        <authorList>
            <person name="Anantharaman K."/>
            <person name="Brown C.T."/>
            <person name="Hug L.A."/>
            <person name="Sharon I."/>
            <person name="Castelle C.J."/>
            <person name="Probst A.J."/>
            <person name="Thomas B.C."/>
            <person name="Singh A."/>
            <person name="Wilkins M.J."/>
            <person name="Karaoz U."/>
            <person name="Brodie E.L."/>
            <person name="Williams K.H."/>
            <person name="Hubbard S.S."/>
            <person name="Banfield J.F."/>
        </authorList>
    </citation>
    <scope>NUCLEOTIDE SEQUENCE [LARGE SCALE GENOMIC DNA]</scope>
</reference>